<dbReference type="SUPFAM" id="SSF51126">
    <property type="entry name" value="Pectin lyase-like"/>
    <property type="match status" value="1"/>
</dbReference>
<feature type="region of interest" description="Disordered" evidence="1">
    <location>
        <begin position="21"/>
        <end position="89"/>
    </location>
</feature>
<dbReference type="STRING" id="448385.sce0710"/>
<dbReference type="BioCyc" id="SCEL448385:SCE_RS03730-MONOMER"/>
<evidence type="ECO:0000313" key="3">
    <source>
        <dbReference type="Proteomes" id="UP000002139"/>
    </source>
</evidence>
<dbReference type="InterPro" id="IPR011050">
    <property type="entry name" value="Pectin_lyase_fold/virulence"/>
</dbReference>
<dbReference type="Proteomes" id="UP000002139">
    <property type="component" value="Chromosome"/>
</dbReference>
<feature type="compositionally biased region" description="Gly residues" evidence="1">
    <location>
        <begin position="29"/>
        <end position="41"/>
    </location>
</feature>
<dbReference type="KEGG" id="scl:sce0710"/>
<dbReference type="RefSeq" id="WP_012233345.1">
    <property type="nucleotide sequence ID" value="NC_010162.1"/>
</dbReference>
<reference evidence="2 3" key="1">
    <citation type="journal article" date="2007" name="Nat. Biotechnol.">
        <title>Complete genome sequence of the myxobacterium Sorangium cellulosum.</title>
        <authorList>
            <person name="Schneiker S."/>
            <person name="Perlova O."/>
            <person name="Kaiser O."/>
            <person name="Gerth K."/>
            <person name="Alici A."/>
            <person name="Altmeyer M.O."/>
            <person name="Bartels D."/>
            <person name="Bekel T."/>
            <person name="Beyer S."/>
            <person name="Bode E."/>
            <person name="Bode H.B."/>
            <person name="Bolten C.J."/>
            <person name="Choudhuri J.V."/>
            <person name="Doss S."/>
            <person name="Elnakady Y.A."/>
            <person name="Frank B."/>
            <person name="Gaigalat L."/>
            <person name="Goesmann A."/>
            <person name="Groeger C."/>
            <person name="Gross F."/>
            <person name="Jelsbak L."/>
            <person name="Jelsbak L."/>
            <person name="Kalinowski J."/>
            <person name="Kegler C."/>
            <person name="Knauber T."/>
            <person name="Konietzny S."/>
            <person name="Kopp M."/>
            <person name="Krause L."/>
            <person name="Krug D."/>
            <person name="Linke B."/>
            <person name="Mahmud T."/>
            <person name="Martinez-Arias R."/>
            <person name="McHardy A.C."/>
            <person name="Merai M."/>
            <person name="Meyer F."/>
            <person name="Mormann S."/>
            <person name="Munoz-Dorado J."/>
            <person name="Perez J."/>
            <person name="Pradella S."/>
            <person name="Rachid S."/>
            <person name="Raddatz G."/>
            <person name="Rosenau F."/>
            <person name="Rueckert C."/>
            <person name="Sasse F."/>
            <person name="Scharfe M."/>
            <person name="Schuster S.C."/>
            <person name="Suen G."/>
            <person name="Treuner-Lange A."/>
            <person name="Velicer G.J."/>
            <person name="Vorholter F.-J."/>
            <person name="Weissman K.J."/>
            <person name="Welch R.D."/>
            <person name="Wenzel S.C."/>
            <person name="Whitworth D.E."/>
            <person name="Wilhelm S."/>
            <person name="Wittmann C."/>
            <person name="Bloecker H."/>
            <person name="Puehler A."/>
            <person name="Mueller R."/>
        </authorList>
    </citation>
    <scope>NUCLEOTIDE SEQUENCE [LARGE SCALE GENOMIC DNA]</scope>
    <source>
        <strain evidence="3">So ce56</strain>
    </source>
</reference>
<evidence type="ECO:0008006" key="4">
    <source>
        <dbReference type="Google" id="ProtNLM"/>
    </source>
</evidence>
<evidence type="ECO:0000313" key="2">
    <source>
        <dbReference type="EMBL" id="CAN90867.1"/>
    </source>
</evidence>
<dbReference type="CDD" id="cd12215">
    <property type="entry name" value="ChiC_BD"/>
    <property type="match status" value="1"/>
</dbReference>
<feature type="compositionally biased region" description="Gly residues" evidence="1">
    <location>
        <begin position="48"/>
        <end position="61"/>
    </location>
</feature>
<protein>
    <recommendedName>
        <fullName evidence="4">Right handed beta helix domain-containing protein</fullName>
    </recommendedName>
</protein>
<dbReference type="eggNOG" id="COG4099">
    <property type="taxonomic scope" value="Bacteria"/>
</dbReference>
<sequence>MRQGARIGILLVAMAACGGDGDDGESTAGAGGATPGAGGASGSTSGAGAAGGSSPGAGGSTPGVPAYGRFGQPTTTFTLPEPAPREGKLPEIAYPDLAGSFPEVDWSALDRLYIPAGRYRSILLGGLPERSAERPLVITNLGGQVKVGGDAANHVFVIKGGKGWILTGRHDPVSKTGDEGFRGHAEGAFAHGQGTYGIFIDDAFSKEGLSGLAIGGGASDFELDTLEVARAEFAGIVAKTDDDGKATMRNVKIHDLYVHDVGSEGIYFGSTQAQPQHAFERLKVYDNRFLRTGTEALQVGQLGSDCEIHHNVIGPGAVRWRSAFDHYQDGNVQFGQRYGSSSFHHNIVIGTGDLFVELFPTRVDGDPRSPSDTVSFTDNYFADTSLSGVYTHAVDTGATIRFERNVFLGFHFTYGEVYPDADEPVQVFAVGSNAPNPHILKGNRVDGPYPFIKWLFDSVQAEDNPTVAVERVRFRDFMGGGLDEDYRRLEWWTDRATLSPDERAVTYPKGAHVLHQGALYEALAESQGKQPNQHPDVWRALPAPADDVRLSADSPHQGLGVRWPPP</sequence>
<organism evidence="2 3">
    <name type="scientific">Sorangium cellulosum (strain So ce56)</name>
    <name type="common">Polyangium cellulosum (strain So ce56)</name>
    <dbReference type="NCBI Taxonomy" id="448385"/>
    <lineage>
        <taxon>Bacteria</taxon>
        <taxon>Pseudomonadati</taxon>
        <taxon>Myxococcota</taxon>
        <taxon>Polyangia</taxon>
        <taxon>Polyangiales</taxon>
        <taxon>Polyangiaceae</taxon>
        <taxon>Sorangium</taxon>
    </lineage>
</organism>
<dbReference type="Gene3D" id="2.160.20.10">
    <property type="entry name" value="Single-stranded right-handed beta-helix, Pectin lyase-like"/>
    <property type="match status" value="1"/>
</dbReference>
<dbReference type="HOGENOM" id="CLU_496863_0_0_7"/>
<proteinExistence type="predicted"/>
<name>A9ENJ7_SORC5</name>
<evidence type="ECO:0000256" key="1">
    <source>
        <dbReference type="SAM" id="MobiDB-lite"/>
    </source>
</evidence>
<dbReference type="PROSITE" id="PS51257">
    <property type="entry name" value="PROKAR_LIPOPROTEIN"/>
    <property type="match status" value="1"/>
</dbReference>
<dbReference type="InterPro" id="IPR012334">
    <property type="entry name" value="Pectin_lyas_fold"/>
</dbReference>
<dbReference type="EMBL" id="AM746676">
    <property type="protein sequence ID" value="CAN90867.1"/>
    <property type="molecule type" value="Genomic_DNA"/>
</dbReference>
<dbReference type="AlphaFoldDB" id="A9ENJ7"/>
<gene>
    <name evidence="2" type="ordered locus">sce0710</name>
</gene>
<keyword evidence="3" id="KW-1185">Reference proteome</keyword>
<accession>A9ENJ7</accession>